<reference evidence="2 3" key="1">
    <citation type="submission" date="2014-03" db="EMBL/GenBank/DDBJ databases">
        <title>Genome sequence of Bordetella hinzii.</title>
        <authorList>
            <person name="Register K."/>
            <person name="Harvill E."/>
            <person name="Goodfield L.L."/>
            <person name="Ivanov Y.V."/>
            <person name="Meyer J.A."/>
            <person name="Muse S.J."/>
            <person name="Jacobs N."/>
            <person name="Bendor L."/>
            <person name="Smallridge W.E."/>
            <person name="Brinkac L.M."/>
            <person name="Sanka R."/>
            <person name="Kim M."/>
            <person name="Losada L."/>
        </authorList>
    </citation>
    <scope>NUCLEOTIDE SEQUENCE [LARGE SCALE GENOMIC DNA]</scope>
    <source>
        <strain evidence="2 3">OH87 BAL007II</strain>
    </source>
</reference>
<dbReference type="NCBIfam" id="TIGR01484">
    <property type="entry name" value="HAD-SF-IIB"/>
    <property type="match status" value="1"/>
</dbReference>
<keyword evidence="2" id="KW-0378">Hydrolase</keyword>
<organism evidence="2 3">
    <name type="scientific">Bordetella hinzii OH87 BAL007II</name>
    <dbReference type="NCBI Taxonomy" id="1331262"/>
    <lineage>
        <taxon>Bacteria</taxon>
        <taxon>Pseudomonadati</taxon>
        <taxon>Pseudomonadota</taxon>
        <taxon>Betaproteobacteria</taxon>
        <taxon>Burkholderiales</taxon>
        <taxon>Alcaligenaceae</taxon>
        <taxon>Bordetella</taxon>
    </lineage>
</organism>
<evidence type="ECO:0000313" key="3">
    <source>
        <dbReference type="Proteomes" id="UP000025748"/>
    </source>
</evidence>
<name>A0ABR4R8J3_9BORD</name>
<sequence length="346" mass="37682">MRPARSSAMISGTEAMPKSETASAATEEIWADMGKVTSGRETPDFTALGPFASQGQNAARGYTASACRRTTTRQRSDMQPLAALPTSVAASVRTVLTDIDDTITTDGRLTAGAYAAMERLELSGIRVIPITGRPAGWCDHIVRMWPVRAVVGENGAFYYAYDRSAHRMKTHYWDDAATRAANRARLDAIRDRVLREVPGAALASDQAYRAADLAIDFCEDVPALPQAQVDRIVRIFEEAGAQAKVSSIHVNGWYGDYDKLSMTRRLFERELGQDIVQALPSTLFIGDSPNDEPMFGFFPLSVGVANIQSQLHRIKQKPAFVTPSRGGAGFVEMADRLLAARRGHGG</sequence>
<keyword evidence="3" id="KW-1185">Reference proteome</keyword>
<evidence type="ECO:0000313" key="2">
    <source>
        <dbReference type="EMBL" id="KCB26075.1"/>
    </source>
</evidence>
<gene>
    <name evidence="2" type="ORF">L544_3464</name>
</gene>
<comment type="caution">
    <text evidence="2">The sequence shown here is derived from an EMBL/GenBank/DDBJ whole genome shotgun (WGS) entry which is preliminary data.</text>
</comment>
<dbReference type="EMBL" id="JHEM01000002">
    <property type="protein sequence ID" value="KCB26075.1"/>
    <property type="molecule type" value="Genomic_DNA"/>
</dbReference>
<protein>
    <submittedName>
        <fullName evidence="2">HAD hydrolase, family IIB</fullName>
    </submittedName>
</protein>
<evidence type="ECO:0000256" key="1">
    <source>
        <dbReference type="SAM" id="MobiDB-lite"/>
    </source>
</evidence>
<dbReference type="InterPro" id="IPR023214">
    <property type="entry name" value="HAD_sf"/>
</dbReference>
<dbReference type="InterPro" id="IPR036412">
    <property type="entry name" value="HAD-like_sf"/>
</dbReference>
<dbReference type="PANTHER" id="PTHR10000">
    <property type="entry name" value="PHOSPHOSERINE PHOSPHATASE"/>
    <property type="match status" value="1"/>
</dbReference>
<feature type="region of interest" description="Disordered" evidence="1">
    <location>
        <begin position="1"/>
        <end position="23"/>
    </location>
</feature>
<dbReference type="PANTHER" id="PTHR10000:SF8">
    <property type="entry name" value="HAD SUPERFAMILY HYDROLASE-LIKE, TYPE 3"/>
    <property type="match status" value="1"/>
</dbReference>
<dbReference type="InterPro" id="IPR006379">
    <property type="entry name" value="HAD-SF_hydro_IIB"/>
</dbReference>
<dbReference type="SUPFAM" id="SSF56784">
    <property type="entry name" value="HAD-like"/>
    <property type="match status" value="1"/>
</dbReference>
<accession>A0ABR4R8J3</accession>
<dbReference type="Proteomes" id="UP000025748">
    <property type="component" value="Unassembled WGS sequence"/>
</dbReference>
<dbReference type="GO" id="GO:0016787">
    <property type="term" value="F:hydrolase activity"/>
    <property type="evidence" value="ECO:0007669"/>
    <property type="project" value="UniProtKB-KW"/>
</dbReference>
<proteinExistence type="predicted"/>
<dbReference type="Gene3D" id="3.40.50.1000">
    <property type="entry name" value="HAD superfamily/HAD-like"/>
    <property type="match status" value="2"/>
</dbReference>